<sequence length="118" mass="13168">MPQIGSDEKPFLQSASNVRMRRHEEPGKRKQNAHRSETRYEGGHVKIVCEVCVLVPKSRGGLDSGSRGQKVNLANLARRRVAASAGPVDKTRLEAWGIGGQRRRLSKGWETPRIGEQR</sequence>
<evidence type="ECO:0000256" key="1">
    <source>
        <dbReference type="SAM" id="MobiDB-lite"/>
    </source>
</evidence>
<feature type="compositionally biased region" description="Basic and acidic residues" evidence="1">
    <location>
        <begin position="1"/>
        <end position="10"/>
    </location>
</feature>
<feature type="region of interest" description="Disordered" evidence="1">
    <location>
        <begin position="1"/>
        <end position="40"/>
    </location>
</feature>
<evidence type="ECO:0000313" key="2">
    <source>
        <dbReference type="EMBL" id="TKX19355.1"/>
    </source>
</evidence>
<evidence type="ECO:0000313" key="3">
    <source>
        <dbReference type="Proteomes" id="UP000308133"/>
    </source>
</evidence>
<comment type="caution">
    <text evidence="2">The sequence shown here is derived from an EMBL/GenBank/DDBJ whole genome shotgun (WGS) entry which is preliminary data.</text>
</comment>
<accession>A0A4U7AQW5</accession>
<proteinExistence type="predicted"/>
<dbReference type="EMBL" id="PTQR01000116">
    <property type="protein sequence ID" value="TKX19355.1"/>
    <property type="molecule type" value="Genomic_DNA"/>
</dbReference>
<reference evidence="2 3" key="1">
    <citation type="submission" date="2018-02" db="EMBL/GenBank/DDBJ databases">
        <title>Draft genome sequences of Elsinoe sp., causing black scab on jojoba.</title>
        <authorList>
            <person name="Stodart B."/>
            <person name="Jeffress S."/>
            <person name="Ash G."/>
            <person name="Arun Chinnappa K."/>
        </authorList>
    </citation>
    <scope>NUCLEOTIDE SEQUENCE [LARGE SCALE GENOMIC DNA]</scope>
    <source>
        <strain evidence="2 3">Hillstone_2</strain>
    </source>
</reference>
<dbReference type="AlphaFoldDB" id="A0A4U7AQW5"/>
<protein>
    <submittedName>
        <fullName evidence="2">Uncharacterized protein</fullName>
    </submittedName>
</protein>
<gene>
    <name evidence="2" type="ORF">C1H76_8541</name>
</gene>
<dbReference type="Proteomes" id="UP000308133">
    <property type="component" value="Unassembled WGS sequence"/>
</dbReference>
<name>A0A4U7AQW5_9PEZI</name>
<feature type="compositionally biased region" description="Basic and acidic residues" evidence="1">
    <location>
        <begin position="22"/>
        <end position="40"/>
    </location>
</feature>
<organism evidence="2 3">
    <name type="scientific">Elsinoe australis</name>
    <dbReference type="NCBI Taxonomy" id="40998"/>
    <lineage>
        <taxon>Eukaryota</taxon>
        <taxon>Fungi</taxon>
        <taxon>Dikarya</taxon>
        <taxon>Ascomycota</taxon>
        <taxon>Pezizomycotina</taxon>
        <taxon>Dothideomycetes</taxon>
        <taxon>Dothideomycetidae</taxon>
        <taxon>Myriangiales</taxon>
        <taxon>Elsinoaceae</taxon>
        <taxon>Elsinoe</taxon>
    </lineage>
</organism>